<dbReference type="Proteomes" id="UP000078397">
    <property type="component" value="Unassembled WGS sequence"/>
</dbReference>
<feature type="transmembrane region" description="Helical" evidence="7">
    <location>
        <begin position="90"/>
        <end position="112"/>
    </location>
</feature>
<reference evidence="9 10" key="1">
    <citation type="journal article" date="2016" name="PLoS Pathog.">
        <title>Biosynthesis of antibiotic leucinostatins in bio-control fungus Purpureocillium lilacinum and their inhibition on phytophthora revealed by genome mining.</title>
        <authorList>
            <person name="Wang G."/>
            <person name="Liu Z."/>
            <person name="Lin R."/>
            <person name="Li E."/>
            <person name="Mao Z."/>
            <person name="Ling J."/>
            <person name="Yang Y."/>
            <person name="Yin W.B."/>
            <person name="Xie B."/>
        </authorList>
    </citation>
    <scope>NUCLEOTIDE SEQUENCE [LARGE SCALE GENOMIC DNA]</scope>
    <source>
        <strain evidence="9">170</strain>
    </source>
</reference>
<dbReference type="Pfam" id="PF03184">
    <property type="entry name" value="DDE_1"/>
    <property type="match status" value="1"/>
</dbReference>
<feature type="domain" description="HTH CENPB-type" evidence="8">
    <location>
        <begin position="448"/>
        <end position="524"/>
    </location>
</feature>
<dbReference type="OrthoDB" id="5014592at2759"/>
<dbReference type="Pfam" id="PF03221">
    <property type="entry name" value="HTH_Tnp_Tc5"/>
    <property type="match status" value="1"/>
</dbReference>
<evidence type="ECO:0000313" key="10">
    <source>
        <dbReference type="Proteomes" id="UP000078397"/>
    </source>
</evidence>
<comment type="caution">
    <text evidence="9">The sequence shown here is derived from an EMBL/GenBank/DDBJ whole genome shotgun (WGS) entry which is preliminary data.</text>
</comment>
<dbReference type="InterPro" id="IPR049326">
    <property type="entry name" value="Rhodopsin_dom_fungi"/>
</dbReference>
<dbReference type="PANTHER" id="PTHR33048">
    <property type="entry name" value="PTH11-LIKE INTEGRAL MEMBRANE PROTEIN (AFU_ORTHOLOGUE AFUA_5G11245)"/>
    <property type="match status" value="1"/>
</dbReference>
<dbReference type="InterPro" id="IPR004875">
    <property type="entry name" value="DDE_SF_endonuclease_dom"/>
</dbReference>
<accession>A0A179EXL1</accession>
<dbReference type="RefSeq" id="XP_018135958.1">
    <property type="nucleotide sequence ID" value="XM_018289630.1"/>
</dbReference>
<dbReference type="InterPro" id="IPR052337">
    <property type="entry name" value="SAT4-like"/>
</dbReference>
<proteinExistence type="inferred from homology"/>
<name>A0A179EXL1_METCM</name>
<dbReference type="Gene3D" id="1.20.1250.20">
    <property type="entry name" value="MFS general substrate transporter like domains"/>
    <property type="match status" value="1"/>
</dbReference>
<dbReference type="GO" id="GO:0016020">
    <property type="term" value="C:membrane"/>
    <property type="evidence" value="ECO:0007669"/>
    <property type="project" value="UniProtKB-SubCell"/>
</dbReference>
<evidence type="ECO:0000259" key="8">
    <source>
        <dbReference type="PROSITE" id="PS51253"/>
    </source>
</evidence>
<evidence type="ECO:0000256" key="7">
    <source>
        <dbReference type="SAM" id="Phobius"/>
    </source>
</evidence>
<evidence type="ECO:0000256" key="1">
    <source>
        <dbReference type="ARBA" id="ARBA00004141"/>
    </source>
</evidence>
<keyword evidence="3 7" id="KW-1133">Transmembrane helix</keyword>
<evidence type="ECO:0000256" key="2">
    <source>
        <dbReference type="ARBA" id="ARBA00022692"/>
    </source>
</evidence>
<evidence type="ECO:0000256" key="6">
    <source>
        <dbReference type="ARBA" id="ARBA00038359"/>
    </source>
</evidence>
<protein>
    <submittedName>
        <fullName evidence="9">L-fucose permease</fullName>
    </submittedName>
</protein>
<keyword evidence="5 7" id="KW-0472">Membrane</keyword>
<feature type="transmembrane region" description="Helical" evidence="7">
    <location>
        <begin position="49"/>
        <end position="70"/>
    </location>
</feature>
<dbReference type="GeneID" id="28853624"/>
<comment type="subcellular location">
    <subcellularLocation>
        <location evidence="1">Membrane</location>
        <topology evidence="1">Multi-pass membrane protein</topology>
    </subcellularLocation>
</comment>
<comment type="similarity">
    <text evidence="6">Belongs to the SAT4 family.</text>
</comment>
<feature type="transmembrane region" description="Helical" evidence="7">
    <location>
        <begin position="12"/>
        <end position="37"/>
    </location>
</feature>
<gene>
    <name evidence="9" type="ORF">VFPPC_11444</name>
</gene>
<keyword evidence="10" id="KW-1185">Reference proteome</keyword>
<feature type="transmembrane region" description="Helical" evidence="7">
    <location>
        <begin position="205"/>
        <end position="227"/>
    </location>
</feature>
<organism evidence="9 10">
    <name type="scientific">Pochonia chlamydosporia 170</name>
    <dbReference type="NCBI Taxonomy" id="1380566"/>
    <lineage>
        <taxon>Eukaryota</taxon>
        <taxon>Fungi</taxon>
        <taxon>Dikarya</taxon>
        <taxon>Ascomycota</taxon>
        <taxon>Pezizomycotina</taxon>
        <taxon>Sordariomycetes</taxon>
        <taxon>Hypocreomycetidae</taxon>
        <taxon>Hypocreales</taxon>
        <taxon>Clavicipitaceae</taxon>
        <taxon>Pochonia</taxon>
    </lineage>
</organism>
<dbReference type="Pfam" id="PF20684">
    <property type="entry name" value="Fung_rhodopsin"/>
    <property type="match status" value="1"/>
</dbReference>
<dbReference type="InterPro" id="IPR006600">
    <property type="entry name" value="HTH_CenpB_DNA-bd_dom"/>
</dbReference>
<evidence type="ECO:0000256" key="5">
    <source>
        <dbReference type="ARBA" id="ARBA00023136"/>
    </source>
</evidence>
<dbReference type="AlphaFoldDB" id="A0A179EXL1"/>
<dbReference type="EMBL" id="LSBJ02000015">
    <property type="protein sequence ID" value="OAQ57659.1"/>
    <property type="molecule type" value="Genomic_DNA"/>
</dbReference>
<evidence type="ECO:0000256" key="4">
    <source>
        <dbReference type="ARBA" id="ARBA00023125"/>
    </source>
</evidence>
<evidence type="ECO:0000313" key="9">
    <source>
        <dbReference type="EMBL" id="OAQ57659.1"/>
    </source>
</evidence>
<keyword evidence="2 7" id="KW-0812">Transmembrane</keyword>
<dbReference type="PANTHER" id="PTHR33048:SF123">
    <property type="entry name" value="INTEGRAL MEMBRANE PROTEIN"/>
    <property type="match status" value="1"/>
</dbReference>
<evidence type="ECO:0000256" key="3">
    <source>
        <dbReference type="ARBA" id="ARBA00022989"/>
    </source>
</evidence>
<sequence length="817" mass="91394">MDRNIPDRGSAVFAVTTGTFALTPCFVVARIICRYGIVRKIGWDDKVMIVAWLIAFFLSFTVDLGVANGLGKHDNDISDDDRATLRRCEYAFSVLYNPALMATKTSVLIFYLRLAKGTQIFLRHVSWATLLVVNLTGIVLTVMNIFLCSPIRAAWTVGVDESATCIPLLTELICAAPVNIITDLAILTVPIPILTRLRLPSRQKMILVVTFALGIFITVVNVIRIYYLQKAIIEVPTSDSSTGPNMKFGDQADFGCLWSSKLLPNVLYDSASNQTYSNSQGSGDLSMPPFRDQTSATLPAIKNRVSCDFADAREPKRMLSVNSIDSFKFCALVSILFFLWGVSYGLLDTLNSGVASINHMTTAQSLGLTTAYLGDHHNGHFCCPVAKTAAYVDQNLKGPAESMESRIQEALQYLEQFPAAKIAAVAREFGVPRDRLLRRLDGKPPKKGRPAANTKLSIAEGRALCRYIDRLDQINLAVRPEFVTDAANHILRERAPQANRGNPPVVGPSWTTRFLRRHKYGKRLQRKLHADRQASEDLSRVKEYFQRLSDVYQTEGILPEDIWNMDETGFRIGIGKNEMIVTKRKRAHYFGIPENRESATAIEAISAGGEYIPAFLIVAGQVHMAQWYAQPELNPDTAIRPTPSGYTNDQVGLEWLEHFDKHTRKKTVGRKRLLIPDGHGSHHTREFITYCDAHNIVPFGLPPNLTHLLQPVDVVVFQPLKHYHAKALDLLVRDGLVNITKVEFLSSIEEVRVRAFKKSTILSSFRRPGSGHSTHSQFFRFLKSARQRRHPRHLQAQEHAFITIFNAVDAQADEQGG</sequence>
<keyword evidence="4" id="KW-0238">DNA-binding</keyword>
<feature type="transmembrane region" description="Helical" evidence="7">
    <location>
        <begin position="124"/>
        <end position="147"/>
    </location>
</feature>
<dbReference type="GO" id="GO:0003677">
    <property type="term" value="F:DNA binding"/>
    <property type="evidence" value="ECO:0007669"/>
    <property type="project" value="UniProtKB-KW"/>
</dbReference>
<dbReference type="PROSITE" id="PS51253">
    <property type="entry name" value="HTH_CENPB"/>
    <property type="match status" value="1"/>
</dbReference>
<dbReference type="InterPro" id="IPR036259">
    <property type="entry name" value="MFS_trans_sf"/>
</dbReference>
<dbReference type="KEGG" id="pchm:VFPPC_11444"/>